<evidence type="ECO:0000313" key="2">
    <source>
        <dbReference type="EnsemblMetazoa" id="XP_030841532"/>
    </source>
</evidence>
<evidence type="ECO:0008006" key="4">
    <source>
        <dbReference type="Google" id="ProtNLM"/>
    </source>
</evidence>
<keyword evidence="3" id="KW-1185">Reference proteome</keyword>
<name>A0A7M7NUA8_STRPU</name>
<accession>A0A7M7NUA8</accession>
<reference evidence="2" key="2">
    <citation type="submission" date="2021-01" db="UniProtKB">
        <authorList>
            <consortium name="EnsemblMetazoa"/>
        </authorList>
    </citation>
    <scope>IDENTIFICATION</scope>
</reference>
<dbReference type="AlphaFoldDB" id="A0A7M7NUA8"/>
<dbReference type="InterPro" id="IPR017853">
    <property type="entry name" value="GH"/>
</dbReference>
<dbReference type="InterPro" id="IPR005199">
    <property type="entry name" value="Glyco_hydro_79"/>
</dbReference>
<protein>
    <recommendedName>
        <fullName evidence="4">Heparanase</fullName>
    </recommendedName>
</protein>
<dbReference type="Proteomes" id="UP000007110">
    <property type="component" value="Unassembled WGS sequence"/>
</dbReference>
<evidence type="ECO:0000313" key="3">
    <source>
        <dbReference type="Proteomes" id="UP000007110"/>
    </source>
</evidence>
<dbReference type="GeneID" id="586838"/>
<dbReference type="RefSeq" id="XP_030841532.1">
    <property type="nucleotide sequence ID" value="XM_030985672.1"/>
</dbReference>
<dbReference type="PANTHER" id="PTHR46145">
    <property type="entry name" value="HEPARANASE"/>
    <property type="match status" value="1"/>
</dbReference>
<reference evidence="3" key="1">
    <citation type="submission" date="2015-02" db="EMBL/GenBank/DDBJ databases">
        <title>Genome sequencing for Strongylocentrotus purpuratus.</title>
        <authorList>
            <person name="Murali S."/>
            <person name="Liu Y."/>
            <person name="Vee V."/>
            <person name="English A."/>
            <person name="Wang M."/>
            <person name="Skinner E."/>
            <person name="Han Y."/>
            <person name="Muzny D.M."/>
            <person name="Worley K.C."/>
            <person name="Gibbs R.A."/>
        </authorList>
    </citation>
    <scope>NUCLEOTIDE SEQUENCE</scope>
</reference>
<dbReference type="PANTHER" id="PTHR46145:SF4">
    <property type="entry name" value="HEPARANASE"/>
    <property type="match status" value="1"/>
</dbReference>
<sequence length="477" mass="53169">MGFIRTSRGQHFNSTRFWTLAHGLSPAIYRLGGAEADFTVFKEKINPVNCTLDPDSEGERQSGNYGKLTFFNMTLCAHTWDNINEFARSVGWDVLFTLNALDRNGSSWDPTGAIHLLKYTKQRGYPVLWALGNEPYGYPRKAHVNVTATQMADAYHTLRKSVSQIPELTDIFLVGPDTSSPIKNTSSIPSPSASYLNEFLQGVGNATNITSFHFYYASGRVAGFRELTDPRLADLLLLNIQSVQNSVKKYSANSKIWITESGVCFGSGPQDLNNVYVDGMLFLDKLGLSARLGVDLVVNQGLIGRTGGLFDESLNPHLYYWLLLYHKRLMGTRVLDVSKVVSTKVRTSREENAKNKPDDDFSNYIRIYAHCTKTSTLYQPGSVTFMIINMVPINDVHIHLEGALLDSPIHEYLFLPKGTKGILSPQVRLNGHPLKMDDDLTLPSYSPREQPPGSTIVVPQQSYGFYVLPRAQAPACQ</sequence>
<dbReference type="EnsemblMetazoa" id="XM_030985672">
    <property type="protein sequence ID" value="XP_030841532"/>
    <property type="gene ID" value="LOC586838"/>
</dbReference>
<dbReference type="SUPFAM" id="SSF51445">
    <property type="entry name" value="(Trans)glycosidases"/>
    <property type="match status" value="1"/>
</dbReference>
<comment type="similarity">
    <text evidence="1">Belongs to the glycosyl hydrolase 79 family.</text>
</comment>
<organism evidence="2 3">
    <name type="scientific">Strongylocentrotus purpuratus</name>
    <name type="common">Purple sea urchin</name>
    <dbReference type="NCBI Taxonomy" id="7668"/>
    <lineage>
        <taxon>Eukaryota</taxon>
        <taxon>Metazoa</taxon>
        <taxon>Echinodermata</taxon>
        <taxon>Eleutherozoa</taxon>
        <taxon>Echinozoa</taxon>
        <taxon>Echinoidea</taxon>
        <taxon>Euechinoidea</taxon>
        <taxon>Echinacea</taxon>
        <taxon>Camarodonta</taxon>
        <taxon>Echinidea</taxon>
        <taxon>Strongylocentrotidae</taxon>
        <taxon>Strongylocentrotus</taxon>
    </lineage>
</organism>
<dbReference type="Gene3D" id="3.20.20.80">
    <property type="entry name" value="Glycosidases"/>
    <property type="match status" value="1"/>
</dbReference>
<proteinExistence type="inferred from homology"/>
<dbReference type="Pfam" id="PF03662">
    <property type="entry name" value="Glyco_hydro_79n"/>
    <property type="match status" value="1"/>
</dbReference>
<dbReference type="GO" id="GO:0016798">
    <property type="term" value="F:hydrolase activity, acting on glycosyl bonds"/>
    <property type="evidence" value="ECO:0007669"/>
    <property type="project" value="InterPro"/>
</dbReference>
<dbReference type="GO" id="GO:0016020">
    <property type="term" value="C:membrane"/>
    <property type="evidence" value="ECO:0007669"/>
    <property type="project" value="InterPro"/>
</dbReference>
<dbReference type="CTD" id="60495"/>
<evidence type="ECO:0000256" key="1">
    <source>
        <dbReference type="ARBA" id="ARBA00009800"/>
    </source>
</evidence>